<name>A0AAD5LQB8_PYTIN</name>
<dbReference type="Proteomes" id="UP001209570">
    <property type="component" value="Unassembled WGS sequence"/>
</dbReference>
<dbReference type="AlphaFoldDB" id="A0AAD5LQB8"/>
<accession>A0AAD5LQB8</accession>
<gene>
    <name evidence="2" type="ORF">P43SY_011548</name>
</gene>
<organism evidence="2 3">
    <name type="scientific">Pythium insidiosum</name>
    <name type="common">Pythiosis disease agent</name>
    <dbReference type="NCBI Taxonomy" id="114742"/>
    <lineage>
        <taxon>Eukaryota</taxon>
        <taxon>Sar</taxon>
        <taxon>Stramenopiles</taxon>
        <taxon>Oomycota</taxon>
        <taxon>Peronosporomycetes</taxon>
        <taxon>Pythiales</taxon>
        <taxon>Pythiaceae</taxon>
        <taxon>Pythium</taxon>
    </lineage>
</organism>
<evidence type="ECO:0000259" key="1">
    <source>
        <dbReference type="Pfam" id="PF03184"/>
    </source>
</evidence>
<evidence type="ECO:0000313" key="3">
    <source>
        <dbReference type="Proteomes" id="UP001209570"/>
    </source>
</evidence>
<feature type="domain" description="DDE-1" evidence="1">
    <location>
        <begin position="53"/>
        <end position="214"/>
    </location>
</feature>
<reference evidence="2" key="1">
    <citation type="submission" date="2021-12" db="EMBL/GenBank/DDBJ databases">
        <title>Prjna785345.</title>
        <authorList>
            <person name="Rujirawat T."/>
            <person name="Krajaejun T."/>
        </authorList>
    </citation>
    <scope>NUCLEOTIDE SEQUENCE</scope>
    <source>
        <strain evidence="2">Pi057C3</strain>
    </source>
</reference>
<comment type="caution">
    <text evidence="2">The sequence shown here is derived from an EMBL/GenBank/DDBJ whole genome shotgun (WGS) entry which is preliminary data.</text>
</comment>
<keyword evidence="3" id="KW-1185">Reference proteome</keyword>
<evidence type="ECO:0000313" key="2">
    <source>
        <dbReference type="EMBL" id="KAJ0390341.1"/>
    </source>
</evidence>
<sequence length="280" mass="31424">MKFLQAQLSELDLERTVLMDETAVYFEDPRRHTVNQAGARHVVFKSTGFQSMRITAILAVTAAGRKLAPTLIWQGKTSELSMVNGCHVAHQPRAWVNQELLIKWLDLAFPLLWVSQKKTIIWDSMRAHIGREVKAHCGKRQIGMCVIPGGLTPYLQAGDIGIYKSFKDKMGPLVDAWKRSDQVEYTRGGNPKPPSISVVTGWIRQAWQAVPQSVVDLSIARAGFSTQLDEWHIARHDVYGEQFHKAWSQDAEPPADANMSEDDHEGILCDALDDISLIEP</sequence>
<dbReference type="InterPro" id="IPR004875">
    <property type="entry name" value="DDE_SF_endonuclease_dom"/>
</dbReference>
<dbReference type="EMBL" id="JAKCXM010002246">
    <property type="protein sequence ID" value="KAJ0390341.1"/>
    <property type="molecule type" value="Genomic_DNA"/>
</dbReference>
<protein>
    <recommendedName>
        <fullName evidence="1">DDE-1 domain-containing protein</fullName>
    </recommendedName>
</protein>
<dbReference type="Pfam" id="PF03184">
    <property type="entry name" value="DDE_1"/>
    <property type="match status" value="1"/>
</dbReference>
<proteinExistence type="predicted"/>
<dbReference type="GO" id="GO:0003676">
    <property type="term" value="F:nucleic acid binding"/>
    <property type="evidence" value="ECO:0007669"/>
    <property type="project" value="InterPro"/>
</dbReference>